<dbReference type="Proteomes" id="UP000008144">
    <property type="component" value="Unassembled WGS sequence"/>
</dbReference>
<dbReference type="Ensembl" id="ENSCINT00000030886.1">
    <property type="protein sequence ID" value="ENSCINP00000034624.1"/>
    <property type="gene ID" value="ENSCING00000021994.1"/>
</dbReference>
<reference evidence="2" key="1">
    <citation type="journal article" date="2002" name="Science">
        <title>The draft genome of Ciona intestinalis: insights into chordate and vertebrate origins.</title>
        <authorList>
            <person name="Dehal P."/>
            <person name="Satou Y."/>
            <person name="Campbell R.K."/>
            <person name="Chapman J."/>
            <person name="Degnan B."/>
            <person name="De Tomaso A."/>
            <person name="Davidson B."/>
            <person name="Di Gregorio A."/>
            <person name="Gelpke M."/>
            <person name="Goodstein D.M."/>
            <person name="Harafuji N."/>
            <person name="Hastings K.E."/>
            <person name="Ho I."/>
            <person name="Hotta K."/>
            <person name="Huang W."/>
            <person name="Kawashima T."/>
            <person name="Lemaire P."/>
            <person name="Martinez D."/>
            <person name="Meinertzhagen I.A."/>
            <person name="Necula S."/>
            <person name="Nonaka M."/>
            <person name="Putnam N."/>
            <person name="Rash S."/>
            <person name="Saiga H."/>
            <person name="Satake M."/>
            <person name="Terry A."/>
            <person name="Yamada L."/>
            <person name="Wang H.G."/>
            <person name="Awazu S."/>
            <person name="Azumi K."/>
            <person name="Boore J."/>
            <person name="Branno M."/>
            <person name="Chin-Bow S."/>
            <person name="DeSantis R."/>
            <person name="Doyle S."/>
            <person name="Francino P."/>
            <person name="Keys D.N."/>
            <person name="Haga S."/>
            <person name="Hayashi H."/>
            <person name="Hino K."/>
            <person name="Imai K.S."/>
            <person name="Inaba K."/>
            <person name="Kano S."/>
            <person name="Kobayashi K."/>
            <person name="Kobayashi M."/>
            <person name="Lee B.I."/>
            <person name="Makabe K.W."/>
            <person name="Manohar C."/>
            <person name="Matassi G."/>
            <person name="Medina M."/>
            <person name="Mochizuki Y."/>
            <person name="Mount S."/>
            <person name="Morishita T."/>
            <person name="Miura S."/>
            <person name="Nakayama A."/>
            <person name="Nishizaka S."/>
            <person name="Nomoto H."/>
            <person name="Ohta F."/>
            <person name="Oishi K."/>
            <person name="Rigoutsos I."/>
            <person name="Sano M."/>
            <person name="Sasaki A."/>
            <person name="Sasakura Y."/>
            <person name="Shoguchi E."/>
            <person name="Shin-i T."/>
            <person name="Spagnuolo A."/>
            <person name="Stainier D."/>
            <person name="Suzuki M.M."/>
            <person name="Tassy O."/>
            <person name="Takatori N."/>
            <person name="Tokuoka M."/>
            <person name="Yagi K."/>
            <person name="Yoshizaki F."/>
            <person name="Wada S."/>
            <person name="Zhang C."/>
            <person name="Hyatt P.D."/>
            <person name="Larimer F."/>
            <person name="Detter C."/>
            <person name="Doggett N."/>
            <person name="Glavina T."/>
            <person name="Hawkins T."/>
            <person name="Richardson P."/>
            <person name="Lucas S."/>
            <person name="Kohara Y."/>
            <person name="Levine M."/>
            <person name="Satoh N."/>
            <person name="Rokhsar D.S."/>
        </authorList>
    </citation>
    <scope>NUCLEOTIDE SEQUENCE [LARGE SCALE GENOMIC DNA]</scope>
</reference>
<protein>
    <submittedName>
        <fullName evidence="1">Uncharacterized protein</fullName>
    </submittedName>
</protein>
<reference evidence="1" key="2">
    <citation type="submission" date="2025-08" db="UniProtKB">
        <authorList>
            <consortium name="Ensembl"/>
        </authorList>
    </citation>
    <scope>IDENTIFICATION</scope>
</reference>
<dbReference type="HOGENOM" id="CLU_2694099_0_0_1"/>
<organism evidence="1 2">
    <name type="scientific">Ciona intestinalis</name>
    <name type="common">Transparent sea squirt</name>
    <name type="synonym">Ascidia intestinalis</name>
    <dbReference type="NCBI Taxonomy" id="7719"/>
    <lineage>
        <taxon>Eukaryota</taxon>
        <taxon>Metazoa</taxon>
        <taxon>Chordata</taxon>
        <taxon>Tunicata</taxon>
        <taxon>Ascidiacea</taxon>
        <taxon>Phlebobranchia</taxon>
        <taxon>Cionidae</taxon>
        <taxon>Ciona</taxon>
    </lineage>
</organism>
<evidence type="ECO:0000313" key="1">
    <source>
        <dbReference type="Ensembl" id="ENSCINP00000034624.1"/>
    </source>
</evidence>
<keyword evidence="2" id="KW-1185">Reference proteome</keyword>
<evidence type="ECO:0000313" key="2">
    <source>
        <dbReference type="Proteomes" id="UP000008144"/>
    </source>
</evidence>
<reference evidence="1" key="3">
    <citation type="submission" date="2025-09" db="UniProtKB">
        <authorList>
            <consortium name="Ensembl"/>
        </authorList>
    </citation>
    <scope>IDENTIFICATION</scope>
</reference>
<name>H2XY90_CIOIN</name>
<accession>H2XY90</accession>
<dbReference type="InParanoid" id="H2XY90"/>
<sequence>MSADDEEGVGLTVLRRGLGLGVCSGVNVGFIWRGVVGELGVRWLGVYGCKMEHGRNPWLAGYQRTSVGYSPWGP</sequence>
<proteinExistence type="predicted"/>
<dbReference type="AlphaFoldDB" id="H2XY90"/>